<feature type="transmembrane region" description="Helical" evidence="5">
    <location>
        <begin position="373"/>
        <end position="394"/>
    </location>
</feature>
<dbReference type="GO" id="GO:0004222">
    <property type="term" value="F:metalloendopeptidase activity"/>
    <property type="evidence" value="ECO:0007669"/>
    <property type="project" value="InterPro"/>
</dbReference>
<dbReference type="CDD" id="cd05709">
    <property type="entry name" value="S2P-M50"/>
    <property type="match status" value="1"/>
</dbReference>
<proteinExistence type="predicted"/>
<comment type="subcellular location">
    <subcellularLocation>
        <location evidence="1">Endomembrane system</location>
        <topology evidence="1">Multi-pass membrane protein</topology>
    </subcellularLocation>
</comment>
<reference evidence="7" key="1">
    <citation type="journal article" date="2013" name="Syst. Appl. Microbiol.">
        <title>New insights into the archaeal diversity of a hypersaline microbial mat obtained by a metagenomic approach.</title>
        <authorList>
            <person name="Lopez-Lopez A."/>
            <person name="Richter M."/>
            <person name="Pena A."/>
            <person name="Tamames J."/>
            <person name="Rossello-Mora R."/>
        </authorList>
    </citation>
    <scope>NUCLEOTIDE SEQUENCE</scope>
</reference>
<dbReference type="InterPro" id="IPR008915">
    <property type="entry name" value="Peptidase_M50"/>
</dbReference>
<feature type="transmembrane region" description="Helical" evidence="5">
    <location>
        <begin position="6"/>
        <end position="25"/>
    </location>
</feature>
<evidence type="ECO:0000256" key="5">
    <source>
        <dbReference type="SAM" id="Phobius"/>
    </source>
</evidence>
<dbReference type="PRINTS" id="PR01000">
    <property type="entry name" value="SREBPS2PTASE"/>
</dbReference>
<keyword evidence="7" id="KW-0378">Hydrolase</keyword>
<dbReference type="GO" id="GO:0016020">
    <property type="term" value="C:membrane"/>
    <property type="evidence" value="ECO:0007669"/>
    <property type="project" value="InterPro"/>
</dbReference>
<keyword evidence="4 5" id="KW-0472">Membrane</keyword>
<dbReference type="EMBL" id="JX684091">
    <property type="protein sequence ID" value="AGF93425.1"/>
    <property type="molecule type" value="Genomic_DNA"/>
</dbReference>
<dbReference type="AlphaFoldDB" id="M1PQI2"/>
<evidence type="ECO:0000256" key="3">
    <source>
        <dbReference type="ARBA" id="ARBA00022989"/>
    </source>
</evidence>
<organism evidence="7">
    <name type="scientific">uncultured organism</name>
    <dbReference type="NCBI Taxonomy" id="155900"/>
    <lineage>
        <taxon>unclassified sequences</taxon>
        <taxon>environmental samples</taxon>
    </lineage>
</organism>
<dbReference type="SUPFAM" id="SSF50156">
    <property type="entry name" value="PDZ domain-like"/>
    <property type="match status" value="1"/>
</dbReference>
<evidence type="ECO:0000256" key="2">
    <source>
        <dbReference type="ARBA" id="ARBA00022692"/>
    </source>
</evidence>
<dbReference type="PANTHER" id="PTHR13325:SF3">
    <property type="entry name" value="MEMBRANE-BOUND TRANSCRIPTION FACTOR SITE-2 PROTEASE"/>
    <property type="match status" value="1"/>
</dbReference>
<evidence type="ECO:0000313" key="7">
    <source>
        <dbReference type="EMBL" id="AGF93425.1"/>
    </source>
</evidence>
<dbReference type="Pfam" id="PF02163">
    <property type="entry name" value="Peptidase_M50"/>
    <property type="match status" value="1"/>
</dbReference>
<keyword evidence="2 5" id="KW-0812">Transmembrane</keyword>
<protein>
    <submittedName>
        <fullName evidence="7">Membrane protein containing Peptidase M50 domain protein</fullName>
        <ecNumber evidence="7">3.4.24.-</ecNumber>
    </submittedName>
</protein>
<accession>M1PQI2</accession>
<dbReference type="InterPro" id="IPR001193">
    <property type="entry name" value="MBTPS2"/>
</dbReference>
<name>M1PQI2_9ZZZZ</name>
<feature type="transmembrane region" description="Helical" evidence="5">
    <location>
        <begin position="180"/>
        <end position="201"/>
    </location>
</feature>
<evidence type="ECO:0000256" key="1">
    <source>
        <dbReference type="ARBA" id="ARBA00004127"/>
    </source>
</evidence>
<dbReference type="GO" id="GO:0031293">
    <property type="term" value="P:membrane protein intracellular domain proteolysis"/>
    <property type="evidence" value="ECO:0007669"/>
    <property type="project" value="TreeGrafter"/>
</dbReference>
<feature type="transmembrane region" description="Helical" evidence="5">
    <location>
        <begin position="63"/>
        <end position="86"/>
    </location>
</feature>
<sequence length="395" mass="42116">MNILIWVGIAAAVIWAVILVLNKLYDLESKGISVSPGMVTWRTKHGLGVLDRIAKAGKRFWKVFGLFGGGIGAILMAVMFALLVLNTVMLFTVGAPPGTGGAGVRFAIPGITIPLAAGIIGLATVLIVHEPAHGVILRKLGMKTKSTGLALFVLIPGAFVEEDEDEFEEASVSNRIQVAGAGPFANIIFAIICFLIILALVSPLSGLYITETAENSPAAMAGLPADSRLIGIDDTQIDGYSDLENFMEGASPGQEVVLETTEDRYPIVLGSDNGDPHIGIRFIAANSISRGTLLRPIGIYSVAISEILRNPIVNQYTYSTSVPWFLVEVLKWIFTLNLLVGLFNLLPLKPLDGGHIVEGLSEKITSKENANRIANGISSVTILIIILNFFPALMG</sequence>
<evidence type="ECO:0000256" key="4">
    <source>
        <dbReference type="ARBA" id="ARBA00023136"/>
    </source>
</evidence>
<feature type="transmembrane region" description="Helical" evidence="5">
    <location>
        <begin position="106"/>
        <end position="128"/>
    </location>
</feature>
<keyword evidence="3 5" id="KW-1133">Transmembrane helix</keyword>
<dbReference type="Gene3D" id="2.30.42.10">
    <property type="match status" value="1"/>
</dbReference>
<dbReference type="EC" id="3.4.24.-" evidence="7"/>
<feature type="domain" description="Peptidase M50" evidence="6">
    <location>
        <begin position="118"/>
        <end position="387"/>
    </location>
</feature>
<dbReference type="PANTHER" id="PTHR13325">
    <property type="entry name" value="PROTEASE M50 MEMBRANE-BOUND TRANSCRIPTION FACTOR SITE 2 PROTEASE"/>
    <property type="match status" value="1"/>
</dbReference>
<gene>
    <name evidence="7" type="ORF">FLSS-25_0026</name>
</gene>
<dbReference type="InterPro" id="IPR036034">
    <property type="entry name" value="PDZ_sf"/>
</dbReference>
<evidence type="ECO:0000259" key="6">
    <source>
        <dbReference type="Pfam" id="PF02163"/>
    </source>
</evidence>